<organism evidence="5 6">
    <name type="scientific">Hymenobacter perfusus</name>
    <dbReference type="NCBI Taxonomy" id="1236770"/>
    <lineage>
        <taxon>Bacteria</taxon>
        <taxon>Pseudomonadati</taxon>
        <taxon>Bacteroidota</taxon>
        <taxon>Cytophagia</taxon>
        <taxon>Cytophagales</taxon>
        <taxon>Hymenobacteraceae</taxon>
        <taxon>Hymenobacter</taxon>
    </lineage>
</organism>
<evidence type="ECO:0000256" key="1">
    <source>
        <dbReference type="ARBA" id="ARBA00023015"/>
    </source>
</evidence>
<dbReference type="SUPFAM" id="SSF46689">
    <property type="entry name" value="Homeodomain-like"/>
    <property type="match status" value="1"/>
</dbReference>
<protein>
    <submittedName>
        <fullName evidence="5">Helix-turn-helix domain-containing protein</fullName>
    </submittedName>
</protein>
<dbReference type="AlphaFoldDB" id="A0A428KIT3"/>
<accession>A0A428KIT3</accession>
<dbReference type="RefSeq" id="WP_125435884.1">
    <property type="nucleotide sequence ID" value="NZ_RWIU01000001.1"/>
</dbReference>
<sequence>MAHEIVSQISQFNVTDLKLKGFKAYEIFTKVDPVPTYSRRDFYKICLTTGHILIHYADRSVELNGPTLFFGNPHVPYSSEILSEEHRGYACLFTEAFIKASDRSDSLPQSPLFKIGQSPVFKLTAAQNEFLTGIFQKMLAEQSADYSFKNDLVRTYIQLLLHEAMRMEPSESFQTPKNASSRIATLFLELLERLFPVESPRQMLPLKTAQDFADRLSIHTNHLNRAVKEITGKPTSTHIADRLVSEAKALLLHTDWSVGDIAYSLGFEYPTYFNNFFKKHTGRTPLACRKGISDLK</sequence>
<dbReference type="Proteomes" id="UP000270291">
    <property type="component" value="Unassembled WGS sequence"/>
</dbReference>
<keyword evidence="1" id="KW-0805">Transcription regulation</keyword>
<proteinExistence type="predicted"/>
<dbReference type="PROSITE" id="PS01124">
    <property type="entry name" value="HTH_ARAC_FAMILY_2"/>
    <property type="match status" value="1"/>
</dbReference>
<gene>
    <name evidence="5" type="ORF">EI293_04205</name>
</gene>
<evidence type="ECO:0000313" key="6">
    <source>
        <dbReference type="Proteomes" id="UP000270291"/>
    </source>
</evidence>
<reference evidence="5 6" key="1">
    <citation type="submission" date="2018-12" db="EMBL/GenBank/DDBJ databases">
        <authorList>
            <person name="Feng G."/>
            <person name="Zhu H."/>
        </authorList>
    </citation>
    <scope>NUCLEOTIDE SEQUENCE [LARGE SCALE GENOMIC DNA]</scope>
    <source>
        <strain evidence="5 6">LMG 26000</strain>
    </source>
</reference>
<dbReference type="Pfam" id="PF12833">
    <property type="entry name" value="HTH_18"/>
    <property type="match status" value="1"/>
</dbReference>
<dbReference type="GO" id="GO:0003700">
    <property type="term" value="F:DNA-binding transcription factor activity"/>
    <property type="evidence" value="ECO:0007669"/>
    <property type="project" value="InterPro"/>
</dbReference>
<name>A0A428KIT3_9BACT</name>
<evidence type="ECO:0000259" key="4">
    <source>
        <dbReference type="PROSITE" id="PS01124"/>
    </source>
</evidence>
<feature type="domain" description="HTH araC/xylS-type" evidence="4">
    <location>
        <begin position="208"/>
        <end position="291"/>
    </location>
</feature>
<dbReference type="OrthoDB" id="629200at2"/>
<dbReference type="GO" id="GO:0043565">
    <property type="term" value="F:sequence-specific DNA binding"/>
    <property type="evidence" value="ECO:0007669"/>
    <property type="project" value="InterPro"/>
</dbReference>
<dbReference type="SMART" id="SM00342">
    <property type="entry name" value="HTH_ARAC"/>
    <property type="match status" value="1"/>
</dbReference>
<evidence type="ECO:0000256" key="3">
    <source>
        <dbReference type="ARBA" id="ARBA00023163"/>
    </source>
</evidence>
<keyword evidence="2" id="KW-0238">DNA-binding</keyword>
<comment type="caution">
    <text evidence="5">The sequence shown here is derived from an EMBL/GenBank/DDBJ whole genome shotgun (WGS) entry which is preliminary data.</text>
</comment>
<keyword evidence="6" id="KW-1185">Reference proteome</keyword>
<dbReference type="InterPro" id="IPR018060">
    <property type="entry name" value="HTH_AraC"/>
</dbReference>
<dbReference type="SUPFAM" id="SSF51215">
    <property type="entry name" value="Regulatory protein AraC"/>
    <property type="match status" value="1"/>
</dbReference>
<evidence type="ECO:0000313" key="5">
    <source>
        <dbReference type="EMBL" id="RSK46379.1"/>
    </source>
</evidence>
<dbReference type="PANTHER" id="PTHR43280:SF32">
    <property type="entry name" value="TRANSCRIPTIONAL REGULATORY PROTEIN"/>
    <property type="match status" value="1"/>
</dbReference>
<dbReference type="PANTHER" id="PTHR43280">
    <property type="entry name" value="ARAC-FAMILY TRANSCRIPTIONAL REGULATOR"/>
    <property type="match status" value="1"/>
</dbReference>
<dbReference type="InterPro" id="IPR037923">
    <property type="entry name" value="HTH-like"/>
</dbReference>
<dbReference type="EMBL" id="RWIU01000001">
    <property type="protein sequence ID" value="RSK46379.1"/>
    <property type="molecule type" value="Genomic_DNA"/>
</dbReference>
<evidence type="ECO:0000256" key="2">
    <source>
        <dbReference type="ARBA" id="ARBA00023125"/>
    </source>
</evidence>
<dbReference type="InterPro" id="IPR009057">
    <property type="entry name" value="Homeodomain-like_sf"/>
</dbReference>
<dbReference type="Gene3D" id="1.10.10.60">
    <property type="entry name" value="Homeodomain-like"/>
    <property type="match status" value="1"/>
</dbReference>
<keyword evidence="3" id="KW-0804">Transcription</keyword>